<keyword evidence="3" id="KW-1185">Reference proteome</keyword>
<dbReference type="PANTHER" id="PTHR33332">
    <property type="entry name" value="REVERSE TRANSCRIPTASE DOMAIN-CONTAINING PROTEIN"/>
    <property type="match status" value="1"/>
</dbReference>
<comment type="caution">
    <text evidence="2">The sequence shown here is derived from an EMBL/GenBank/DDBJ whole genome shotgun (WGS) entry which is preliminary data.</text>
</comment>
<feature type="domain" description="Reverse transcriptase" evidence="1">
    <location>
        <begin position="1"/>
        <end position="127"/>
    </location>
</feature>
<proteinExistence type="predicted"/>
<accession>A0ABC9WUX8</accession>
<sequence length="127" mass="14663">MDDKEVTGDSQHVFTKGKSCLTNLIAFYDGMTALVDKEKATDVIYLDFCKAFDMVSHNLLVSKLETYEFDGQNTRWLRKWLDSCIQRVAVNGSMSKYRAVTSGISQESVFRLVLFNIFINDLERQWD</sequence>
<evidence type="ECO:0000259" key="1">
    <source>
        <dbReference type="PROSITE" id="PS50878"/>
    </source>
</evidence>
<dbReference type="PROSITE" id="PS50878">
    <property type="entry name" value="RT_POL"/>
    <property type="match status" value="1"/>
</dbReference>
<dbReference type="EMBL" id="BAAFJT010000004">
    <property type="protein sequence ID" value="GAB0189106.1"/>
    <property type="molecule type" value="Genomic_DNA"/>
</dbReference>
<dbReference type="Pfam" id="PF00078">
    <property type="entry name" value="RVT_1"/>
    <property type="match status" value="1"/>
</dbReference>
<gene>
    <name evidence="2" type="ORF">GRJ2_001375900</name>
</gene>
<name>A0ABC9WUX8_GRUJA</name>
<dbReference type="Proteomes" id="UP001623348">
    <property type="component" value="Unassembled WGS sequence"/>
</dbReference>
<evidence type="ECO:0000313" key="2">
    <source>
        <dbReference type="EMBL" id="GAB0189106.1"/>
    </source>
</evidence>
<dbReference type="AlphaFoldDB" id="A0ABC9WUX8"/>
<evidence type="ECO:0000313" key="3">
    <source>
        <dbReference type="Proteomes" id="UP001623348"/>
    </source>
</evidence>
<reference evidence="2 3" key="1">
    <citation type="submission" date="2024-06" db="EMBL/GenBank/DDBJ databases">
        <title>The draft genome of Grus japonensis, version 3.</title>
        <authorList>
            <person name="Nabeshima K."/>
            <person name="Suzuki S."/>
            <person name="Onuma M."/>
        </authorList>
    </citation>
    <scope>NUCLEOTIDE SEQUENCE [LARGE SCALE GENOMIC DNA]</scope>
    <source>
        <strain evidence="2 3">451A</strain>
    </source>
</reference>
<dbReference type="InterPro" id="IPR000477">
    <property type="entry name" value="RT_dom"/>
</dbReference>
<protein>
    <submittedName>
        <fullName evidence="2">Mitochondrial enolase superfamily member 1</fullName>
    </submittedName>
</protein>
<organism evidence="2 3">
    <name type="scientific">Grus japonensis</name>
    <name type="common">Japanese crane</name>
    <name type="synonym">Red-crowned crane</name>
    <dbReference type="NCBI Taxonomy" id="30415"/>
    <lineage>
        <taxon>Eukaryota</taxon>
        <taxon>Metazoa</taxon>
        <taxon>Chordata</taxon>
        <taxon>Craniata</taxon>
        <taxon>Vertebrata</taxon>
        <taxon>Euteleostomi</taxon>
        <taxon>Archelosauria</taxon>
        <taxon>Archosauria</taxon>
        <taxon>Dinosauria</taxon>
        <taxon>Saurischia</taxon>
        <taxon>Theropoda</taxon>
        <taxon>Coelurosauria</taxon>
        <taxon>Aves</taxon>
        <taxon>Neognathae</taxon>
        <taxon>Neoaves</taxon>
        <taxon>Gruiformes</taxon>
        <taxon>Gruidae</taxon>
        <taxon>Grus</taxon>
    </lineage>
</organism>